<dbReference type="Proteomes" id="UP000826195">
    <property type="component" value="Unassembled WGS sequence"/>
</dbReference>
<keyword evidence="3" id="KW-1185">Reference proteome</keyword>
<accession>A0AAV7HYI1</accession>
<feature type="compositionally biased region" description="Polar residues" evidence="1">
    <location>
        <begin position="115"/>
        <end position="125"/>
    </location>
</feature>
<sequence>MRDVIYVQRRAPARIKYRMYFPALNLPLPQPEPPPPPPARGCNGVGCRSEPEGTFTSTSTSRRLRGAGGPGAESGRAYRMEWSLGVAGLRNGSFGCGWLWEAHNDEEPESELEVSLQSKDSLGME</sequence>
<proteinExistence type="predicted"/>
<feature type="region of interest" description="Disordered" evidence="1">
    <location>
        <begin position="105"/>
        <end position="125"/>
    </location>
</feature>
<feature type="compositionally biased region" description="Pro residues" evidence="1">
    <location>
        <begin position="28"/>
        <end position="39"/>
    </location>
</feature>
<evidence type="ECO:0000256" key="1">
    <source>
        <dbReference type="SAM" id="MobiDB-lite"/>
    </source>
</evidence>
<feature type="region of interest" description="Disordered" evidence="1">
    <location>
        <begin position="28"/>
        <end position="75"/>
    </location>
</feature>
<gene>
    <name evidence="2" type="ORF">KQX54_005194</name>
</gene>
<dbReference type="AlphaFoldDB" id="A0AAV7HYI1"/>
<evidence type="ECO:0000313" key="2">
    <source>
        <dbReference type="EMBL" id="KAH0539498.1"/>
    </source>
</evidence>
<dbReference type="EMBL" id="JAHXZJ010002609">
    <property type="protein sequence ID" value="KAH0539498.1"/>
    <property type="molecule type" value="Genomic_DNA"/>
</dbReference>
<reference evidence="2 3" key="1">
    <citation type="journal article" date="2021" name="J. Hered.">
        <title>A chromosome-level genome assembly of the parasitoid wasp, Cotesia glomerata (Hymenoptera: Braconidae).</title>
        <authorList>
            <person name="Pinto B.J."/>
            <person name="Weis J.J."/>
            <person name="Gamble T."/>
            <person name="Ode P.J."/>
            <person name="Paul R."/>
            <person name="Zaspel J.M."/>
        </authorList>
    </citation>
    <scope>NUCLEOTIDE SEQUENCE [LARGE SCALE GENOMIC DNA]</scope>
    <source>
        <strain evidence="2">CgM1</strain>
    </source>
</reference>
<comment type="caution">
    <text evidence="2">The sequence shown here is derived from an EMBL/GenBank/DDBJ whole genome shotgun (WGS) entry which is preliminary data.</text>
</comment>
<evidence type="ECO:0000313" key="3">
    <source>
        <dbReference type="Proteomes" id="UP000826195"/>
    </source>
</evidence>
<protein>
    <submittedName>
        <fullName evidence="2">Uncharacterized protein</fullName>
    </submittedName>
</protein>
<organism evidence="2 3">
    <name type="scientific">Cotesia glomerata</name>
    <name type="common">Lepidopteran parasitic wasp</name>
    <name type="synonym">Apanteles glomeratus</name>
    <dbReference type="NCBI Taxonomy" id="32391"/>
    <lineage>
        <taxon>Eukaryota</taxon>
        <taxon>Metazoa</taxon>
        <taxon>Ecdysozoa</taxon>
        <taxon>Arthropoda</taxon>
        <taxon>Hexapoda</taxon>
        <taxon>Insecta</taxon>
        <taxon>Pterygota</taxon>
        <taxon>Neoptera</taxon>
        <taxon>Endopterygota</taxon>
        <taxon>Hymenoptera</taxon>
        <taxon>Apocrita</taxon>
        <taxon>Ichneumonoidea</taxon>
        <taxon>Braconidae</taxon>
        <taxon>Microgastrinae</taxon>
        <taxon>Cotesia</taxon>
    </lineage>
</organism>
<name>A0AAV7HYI1_COTGL</name>